<dbReference type="KEGG" id="bbat:Bdt_2878"/>
<gene>
    <name evidence="2" type="ORF">Bdt_2878</name>
</gene>
<evidence type="ECO:0000256" key="1">
    <source>
        <dbReference type="SAM" id="MobiDB-lite"/>
    </source>
</evidence>
<dbReference type="EMBL" id="CP002930">
    <property type="protein sequence ID" value="AFY02558.1"/>
    <property type="molecule type" value="Genomic_DNA"/>
</dbReference>
<dbReference type="AlphaFoldDB" id="K7YY09"/>
<organism evidence="2 3">
    <name type="scientific">Bdellovibrio bacteriovorus str. Tiberius</name>
    <dbReference type="NCBI Taxonomy" id="1069642"/>
    <lineage>
        <taxon>Bacteria</taxon>
        <taxon>Pseudomonadati</taxon>
        <taxon>Bdellovibrionota</taxon>
        <taxon>Bdellovibrionia</taxon>
        <taxon>Bdellovibrionales</taxon>
        <taxon>Pseudobdellovibrionaceae</taxon>
        <taxon>Bdellovibrio</taxon>
    </lineage>
</organism>
<evidence type="ECO:0000313" key="2">
    <source>
        <dbReference type="EMBL" id="AFY02558.1"/>
    </source>
</evidence>
<dbReference type="Pfam" id="PF13645">
    <property type="entry name" value="YkuD_2"/>
    <property type="match status" value="1"/>
</dbReference>
<feature type="region of interest" description="Disordered" evidence="1">
    <location>
        <begin position="254"/>
        <end position="293"/>
    </location>
</feature>
<dbReference type="PANTHER" id="PTHR38477">
    <property type="entry name" value="HYPOTHETICAL EXPORTED PROTEIN"/>
    <property type="match status" value="1"/>
</dbReference>
<accession>K7YY09</accession>
<dbReference type="STRING" id="1069642.Bdt_2878"/>
<dbReference type="InterPro" id="IPR032676">
    <property type="entry name" value="YkuD_2"/>
</dbReference>
<evidence type="ECO:0000313" key="3">
    <source>
        <dbReference type="Proteomes" id="UP000010074"/>
    </source>
</evidence>
<evidence type="ECO:0008006" key="4">
    <source>
        <dbReference type="Google" id="ProtNLM"/>
    </source>
</evidence>
<dbReference type="PANTHER" id="PTHR38477:SF1">
    <property type="entry name" value="MUREIN L,D-TRANSPEPTIDASE CATALYTIC DOMAIN FAMILY PROTEIN"/>
    <property type="match status" value="1"/>
</dbReference>
<protein>
    <recommendedName>
        <fullName evidence="4">Murein L,D-transpeptidase catalytic domain family protein</fullName>
    </recommendedName>
</protein>
<dbReference type="PATRIC" id="fig|1069642.3.peg.2847"/>
<reference evidence="2 3" key="1">
    <citation type="journal article" date="2012" name="BMC Genomics">
        <title>Genome analysis of a simultaneously predatory and prey-independent, novel Bdellovibrio bacteriovorus from the River Tiber, supports in silico predictions of both ancient and recent lateral gene transfer from diverse bacteria.</title>
        <authorList>
            <person name="Hobley L."/>
            <person name="Lerner T.R."/>
            <person name="Williams L.E."/>
            <person name="Lambert C."/>
            <person name="Till R."/>
            <person name="Milner D.S."/>
            <person name="Basford S.M."/>
            <person name="Capeness M.J."/>
            <person name="Fenton A.K."/>
            <person name="Atterbury R.J."/>
            <person name="Harris M.A."/>
            <person name="Sockett R.E."/>
        </authorList>
    </citation>
    <scope>NUCLEOTIDE SEQUENCE [LARGE SCALE GENOMIC DNA]</scope>
    <source>
        <strain evidence="2 3">Tiberius</strain>
    </source>
</reference>
<dbReference type="OrthoDB" id="5290288at2"/>
<name>K7YY09_BDEBC</name>
<dbReference type="HOGENOM" id="CLU_080995_1_1_7"/>
<sequence length="293" mass="32115">MESMKKLVTALIITLASIQSYADSLYDKKIKDVRIYDMFKKQGVPEAALQRTFEFLDVNAGKTVKMKAKIRGREKTYMSTRDVTIKSEFVAVIDFSKPSSERRLYIMNMQTGGVTKHFVAHGKGSGVNVAAKFSNIDGSKMSSLGLYLGGNTYYGGHGESLNLYGLEASNSNAAERDIVVHAASYVSEDYVKSQGRLGRSWGCPAVAPGIIKRMLTNFKDGGLVYAYHKDLTASTQKDPTLQVVQEHVEEVDIDLPEEEESVRKNPTAAAPNTSGLPTGNAEILSVPLEDSRD</sequence>
<proteinExistence type="predicted"/>
<dbReference type="Proteomes" id="UP000010074">
    <property type="component" value="Chromosome"/>
</dbReference>